<name>A0A4S2N5I0_9PEZI</name>
<evidence type="ECO:0000256" key="2">
    <source>
        <dbReference type="ARBA" id="ARBA00009430"/>
    </source>
</evidence>
<dbReference type="AlphaFoldDB" id="A0A4S2N5I0"/>
<evidence type="ECO:0000256" key="5">
    <source>
        <dbReference type="ARBA" id="ARBA00023242"/>
    </source>
</evidence>
<evidence type="ECO:0000256" key="1">
    <source>
        <dbReference type="ARBA" id="ARBA00004604"/>
    </source>
</evidence>
<feature type="region of interest" description="Disordered" evidence="6">
    <location>
        <begin position="48"/>
        <end position="77"/>
    </location>
</feature>
<evidence type="ECO:0000256" key="6">
    <source>
        <dbReference type="SAM" id="MobiDB-lite"/>
    </source>
</evidence>
<dbReference type="GO" id="GO:0005730">
    <property type="term" value="C:nucleolus"/>
    <property type="evidence" value="ECO:0007669"/>
    <property type="project" value="UniProtKB-SubCell"/>
</dbReference>
<dbReference type="GO" id="GO:0003677">
    <property type="term" value="F:DNA binding"/>
    <property type="evidence" value="ECO:0007669"/>
    <property type="project" value="InterPro"/>
</dbReference>
<organism evidence="7 8">
    <name type="scientific">Ascodesmis nigricans</name>
    <dbReference type="NCBI Taxonomy" id="341454"/>
    <lineage>
        <taxon>Eukaryota</taxon>
        <taxon>Fungi</taxon>
        <taxon>Dikarya</taxon>
        <taxon>Ascomycota</taxon>
        <taxon>Pezizomycotina</taxon>
        <taxon>Pezizomycetes</taxon>
        <taxon>Pezizales</taxon>
        <taxon>Ascodesmidaceae</taxon>
        <taxon>Ascodesmis</taxon>
    </lineage>
</organism>
<dbReference type="PANTHER" id="PTHR14440">
    <property type="entry name" value="DNA-DIRECTED RNA POLYMERASE I SUBUNIT RPA49"/>
    <property type="match status" value="1"/>
</dbReference>
<dbReference type="EMBL" id="ML220113">
    <property type="protein sequence ID" value="TGZ84324.1"/>
    <property type="molecule type" value="Genomic_DNA"/>
</dbReference>
<protein>
    <submittedName>
        <fullName evidence="7">RNA polymerase I associated factor, A49-like protein</fullName>
    </submittedName>
</protein>
<evidence type="ECO:0000256" key="3">
    <source>
        <dbReference type="ARBA" id="ARBA00022478"/>
    </source>
</evidence>
<dbReference type="OrthoDB" id="532500at2759"/>
<keyword evidence="4" id="KW-0804">Transcription</keyword>
<dbReference type="STRING" id="341454.A0A4S2N5I0"/>
<evidence type="ECO:0000313" key="8">
    <source>
        <dbReference type="Proteomes" id="UP000298138"/>
    </source>
</evidence>
<dbReference type="InParanoid" id="A0A4S2N5I0"/>
<reference evidence="7 8" key="1">
    <citation type="submission" date="2019-04" db="EMBL/GenBank/DDBJ databases">
        <title>Comparative genomics and transcriptomics to analyze fruiting body development in filamentous ascomycetes.</title>
        <authorList>
            <consortium name="DOE Joint Genome Institute"/>
            <person name="Lutkenhaus R."/>
            <person name="Traeger S."/>
            <person name="Breuer J."/>
            <person name="Kuo A."/>
            <person name="Lipzen A."/>
            <person name="Pangilinan J."/>
            <person name="Dilworth D."/>
            <person name="Sandor L."/>
            <person name="Poggeler S."/>
            <person name="Barry K."/>
            <person name="Grigoriev I.V."/>
            <person name="Nowrousian M."/>
        </authorList>
    </citation>
    <scope>NUCLEOTIDE SEQUENCE [LARGE SCALE GENOMIC DNA]</scope>
    <source>
        <strain evidence="7 8">CBS 389.68</strain>
    </source>
</reference>
<dbReference type="FunCoup" id="A0A4S2N5I0">
    <property type="interactions" value="665"/>
</dbReference>
<evidence type="ECO:0000256" key="4">
    <source>
        <dbReference type="ARBA" id="ARBA00023163"/>
    </source>
</evidence>
<evidence type="ECO:0000313" key="7">
    <source>
        <dbReference type="EMBL" id="TGZ84324.1"/>
    </source>
</evidence>
<accession>A0A4S2N5I0</accession>
<keyword evidence="8" id="KW-1185">Reference proteome</keyword>
<dbReference type="GO" id="GO:0006351">
    <property type="term" value="P:DNA-templated transcription"/>
    <property type="evidence" value="ECO:0007669"/>
    <property type="project" value="InterPro"/>
</dbReference>
<dbReference type="Proteomes" id="UP000298138">
    <property type="component" value="Unassembled WGS sequence"/>
</dbReference>
<comment type="similarity">
    <text evidence="2">Belongs to the eukaryotic RPA49/POLR1E RNA polymerase subunit family.</text>
</comment>
<dbReference type="InterPro" id="IPR009668">
    <property type="entry name" value="RNA_pol-assoc_fac_A49-like"/>
</dbReference>
<gene>
    <name evidence="7" type="ORF">EX30DRAFT_381910</name>
</gene>
<dbReference type="GO" id="GO:0000428">
    <property type="term" value="C:DNA-directed RNA polymerase complex"/>
    <property type="evidence" value="ECO:0007669"/>
    <property type="project" value="UniProtKB-KW"/>
</dbReference>
<sequence>MGSDKKRKRQSNGLSVAPIEVSHAPAASYPPIVATARGIAIPPLAFTPYTSPAEPTKTNKRPRPHYHLQGNNGRIEYTGTTPATTPEAHYIGIFDPATNSLTLHPAPTVSLSSKIVATKAHDAELITKGAGQLTYDEKRTVLGKAFGTRKAQAALLSREINKVSVDDMEDGMRKAIEQRVKEEMKGIPTTEMLSAALVNERPLPKYNKEAGSSKDVYDRKDLIEDEVWENVWVSDWLKAGAVQTKSSYVNNRAHVFLSAPNPKVHSTKLKLLKYISWLVEFYQHSSATRGRIGAPSRAKHVLYNCSQDIIDSFYRKFAEATVDPNARETDMGASAKKSAEKYTVSPRLETKIMYWIAILALMVDEFDVDLFDLKHDLNVLPKDLALTFREVGCVVREMTKVQTAAATMTKAESSQHKRAVLKVPLEFPAAPRKRGAARGRR</sequence>
<keyword evidence="3" id="KW-0240">DNA-directed RNA polymerase</keyword>
<keyword evidence="5" id="KW-0539">Nucleus</keyword>
<dbReference type="Pfam" id="PF06870">
    <property type="entry name" value="RNA_pol_I_A49"/>
    <property type="match status" value="1"/>
</dbReference>
<comment type="subcellular location">
    <subcellularLocation>
        <location evidence="1">Nucleus</location>
        <location evidence="1">Nucleolus</location>
    </subcellularLocation>
</comment>
<proteinExistence type="inferred from homology"/>